<protein>
    <recommendedName>
        <fullName evidence="4">MORN repeat protein</fullName>
    </recommendedName>
</protein>
<feature type="signal peptide" evidence="1">
    <location>
        <begin position="1"/>
        <end position="20"/>
    </location>
</feature>
<dbReference type="AlphaFoldDB" id="A0A510JIZ9"/>
<name>A0A510JIZ9_9FUSO</name>
<dbReference type="Proteomes" id="UP000321892">
    <property type="component" value="Chromosome"/>
</dbReference>
<feature type="chain" id="PRO_5021784297" description="MORN repeat protein" evidence="1">
    <location>
        <begin position="21"/>
        <end position="182"/>
    </location>
</feature>
<keyword evidence="3" id="KW-1185">Reference proteome</keyword>
<dbReference type="KEGG" id="lhf:JCM16775_1897"/>
<proteinExistence type="predicted"/>
<accession>A0A510JIZ9</accession>
<evidence type="ECO:0000313" key="2">
    <source>
        <dbReference type="EMBL" id="BBM39186.1"/>
    </source>
</evidence>
<evidence type="ECO:0008006" key="4">
    <source>
        <dbReference type="Google" id="ProtNLM"/>
    </source>
</evidence>
<dbReference type="EMBL" id="AP019823">
    <property type="protein sequence ID" value="BBM39186.1"/>
    <property type="molecule type" value="Genomic_DNA"/>
</dbReference>
<dbReference type="RefSeq" id="WP_026746982.1">
    <property type="nucleotide sequence ID" value="NZ_AP019823.1"/>
</dbReference>
<sequence>MKIFRKSVIIAVLVSLVSFGNVNVESKIAQIRKDYKSTNAIKNYIVKEIEDDEQSIEGGVIRYYFQNGIVKKIITEYFGETWRGTTEYYVKNGKVYFIFDKTEKYNVPYYVNADWYKRDNMKVGEVFDSRKSKISEKRYYFDENMKLIRYVGENKKIVENVQKLKEIEKNVLDEYFRIKNKN</sequence>
<gene>
    <name evidence="2" type="ORF">JCM16775_1897</name>
</gene>
<evidence type="ECO:0000313" key="3">
    <source>
        <dbReference type="Proteomes" id="UP000321892"/>
    </source>
</evidence>
<evidence type="ECO:0000256" key="1">
    <source>
        <dbReference type="SAM" id="SignalP"/>
    </source>
</evidence>
<keyword evidence="1" id="KW-0732">Signal</keyword>
<organism evidence="2 3">
    <name type="scientific">Leptotrichia hofstadii</name>
    <dbReference type="NCBI Taxonomy" id="157688"/>
    <lineage>
        <taxon>Bacteria</taxon>
        <taxon>Fusobacteriati</taxon>
        <taxon>Fusobacteriota</taxon>
        <taxon>Fusobacteriia</taxon>
        <taxon>Fusobacteriales</taxon>
        <taxon>Leptotrichiaceae</taxon>
        <taxon>Leptotrichia</taxon>
    </lineage>
</organism>
<reference evidence="2 3" key="1">
    <citation type="submission" date="2019-07" db="EMBL/GenBank/DDBJ databases">
        <title>Complete Genome Sequence of Leptotrichia hofstadii Strain JCM16775.</title>
        <authorList>
            <person name="Watanabe S."/>
            <person name="Cui L."/>
        </authorList>
    </citation>
    <scope>NUCLEOTIDE SEQUENCE [LARGE SCALE GENOMIC DNA]</scope>
    <source>
        <strain evidence="2 3">JCM16775</strain>
    </source>
</reference>
<dbReference type="OrthoDB" id="80227at2"/>